<accession>A0AAW1SUK4</accession>
<dbReference type="Proteomes" id="UP001485043">
    <property type="component" value="Unassembled WGS sequence"/>
</dbReference>
<feature type="chain" id="PRO_5043452606" evidence="1">
    <location>
        <begin position="18"/>
        <end position="191"/>
    </location>
</feature>
<evidence type="ECO:0000256" key="1">
    <source>
        <dbReference type="SAM" id="SignalP"/>
    </source>
</evidence>
<evidence type="ECO:0000313" key="3">
    <source>
        <dbReference type="Proteomes" id="UP001485043"/>
    </source>
</evidence>
<evidence type="ECO:0000313" key="2">
    <source>
        <dbReference type="EMBL" id="KAK9859771.1"/>
    </source>
</evidence>
<reference evidence="2 3" key="1">
    <citation type="journal article" date="2024" name="Nat. Commun.">
        <title>Phylogenomics reveals the evolutionary origins of lichenization in chlorophyte algae.</title>
        <authorList>
            <person name="Puginier C."/>
            <person name="Libourel C."/>
            <person name="Otte J."/>
            <person name="Skaloud P."/>
            <person name="Haon M."/>
            <person name="Grisel S."/>
            <person name="Petersen M."/>
            <person name="Berrin J.G."/>
            <person name="Delaux P.M."/>
            <person name="Dal Grande F."/>
            <person name="Keller J."/>
        </authorList>
    </citation>
    <scope>NUCLEOTIDE SEQUENCE [LARGE SCALE GENOMIC DNA]</scope>
    <source>
        <strain evidence="2 3">SAG 2523</strain>
    </source>
</reference>
<dbReference type="EMBL" id="JALJOV010000875">
    <property type="protein sequence ID" value="KAK9859771.1"/>
    <property type="molecule type" value="Genomic_DNA"/>
</dbReference>
<keyword evidence="3" id="KW-1185">Reference proteome</keyword>
<proteinExistence type="predicted"/>
<feature type="signal peptide" evidence="1">
    <location>
        <begin position="1"/>
        <end position="17"/>
    </location>
</feature>
<sequence length="191" mass="19612">MALILWCALQGQIVTDCAVSSGALVCPSLNGTWGVCGTPTSADQLLLPAGAATPASAADMQVALRRTTSGEACRLPFIFQGMLLTDCIPVDGTGYACQPHGLSAWKPCAPVNQSTNAMHGLQHALQDHSLMDGLPGSLCMYGSPAMGPNGQPMCQSGSLCIPIPESTLLNQRQPDSICKVGGQAAEASEGI</sequence>
<dbReference type="AlphaFoldDB" id="A0AAW1SUK4"/>
<comment type="caution">
    <text evidence="2">The sequence shown here is derived from an EMBL/GenBank/DDBJ whole genome shotgun (WGS) entry which is preliminary data.</text>
</comment>
<gene>
    <name evidence="2" type="ORF">WJX84_001312</name>
</gene>
<name>A0AAW1SUK4_9CHLO</name>
<keyword evidence="1" id="KW-0732">Signal</keyword>
<organism evidence="2 3">
    <name type="scientific">Apatococcus fuscideae</name>
    <dbReference type="NCBI Taxonomy" id="2026836"/>
    <lineage>
        <taxon>Eukaryota</taxon>
        <taxon>Viridiplantae</taxon>
        <taxon>Chlorophyta</taxon>
        <taxon>core chlorophytes</taxon>
        <taxon>Trebouxiophyceae</taxon>
        <taxon>Chlorellales</taxon>
        <taxon>Chlorellaceae</taxon>
        <taxon>Apatococcus</taxon>
    </lineage>
</organism>
<protein>
    <submittedName>
        <fullName evidence="2">Uncharacterized protein</fullName>
    </submittedName>
</protein>